<dbReference type="EMBL" id="JH930469">
    <property type="protein sequence ID" value="EKM59405.1"/>
    <property type="molecule type" value="Genomic_DNA"/>
</dbReference>
<dbReference type="GO" id="GO:0016020">
    <property type="term" value="C:membrane"/>
    <property type="evidence" value="ECO:0007669"/>
    <property type="project" value="UniProtKB-SubCell"/>
</dbReference>
<keyword evidence="6 13" id="KW-0812">Transmembrane</keyword>
<keyword evidence="11" id="KW-0503">Monooxygenase</keyword>
<proteinExistence type="inferred from homology"/>
<accession>K5WJ56</accession>
<evidence type="ECO:0000256" key="4">
    <source>
        <dbReference type="ARBA" id="ARBA00010617"/>
    </source>
</evidence>
<evidence type="ECO:0000256" key="6">
    <source>
        <dbReference type="ARBA" id="ARBA00022692"/>
    </source>
</evidence>
<protein>
    <recommendedName>
        <fullName evidence="16">Cytochrome P450</fullName>
    </recommendedName>
</protein>
<keyword evidence="5" id="KW-0349">Heme</keyword>
<evidence type="ECO:0000256" key="3">
    <source>
        <dbReference type="ARBA" id="ARBA00005179"/>
    </source>
</evidence>
<dbReference type="Pfam" id="PF00067">
    <property type="entry name" value="p450"/>
    <property type="match status" value="1"/>
</dbReference>
<dbReference type="GO" id="GO:0004497">
    <property type="term" value="F:monooxygenase activity"/>
    <property type="evidence" value="ECO:0007669"/>
    <property type="project" value="UniProtKB-KW"/>
</dbReference>
<dbReference type="InterPro" id="IPR002401">
    <property type="entry name" value="Cyt_P450_E_grp-I"/>
</dbReference>
<dbReference type="RefSeq" id="XP_007391966.1">
    <property type="nucleotide sequence ID" value="XM_007391904.1"/>
</dbReference>
<evidence type="ECO:0000256" key="1">
    <source>
        <dbReference type="ARBA" id="ARBA00001971"/>
    </source>
</evidence>
<evidence type="ECO:0008006" key="16">
    <source>
        <dbReference type="Google" id="ProtNLM"/>
    </source>
</evidence>
<evidence type="ECO:0000313" key="15">
    <source>
        <dbReference type="Proteomes" id="UP000008370"/>
    </source>
</evidence>
<evidence type="ECO:0000313" key="14">
    <source>
        <dbReference type="EMBL" id="EKM59405.1"/>
    </source>
</evidence>
<evidence type="ECO:0000256" key="9">
    <source>
        <dbReference type="ARBA" id="ARBA00023002"/>
    </source>
</evidence>
<comment type="similarity">
    <text evidence="4">Belongs to the cytochrome P450 family.</text>
</comment>
<evidence type="ECO:0000256" key="7">
    <source>
        <dbReference type="ARBA" id="ARBA00022723"/>
    </source>
</evidence>
<keyword evidence="12 13" id="KW-0472">Membrane</keyword>
<dbReference type="OrthoDB" id="3934656at2759"/>
<dbReference type="PRINTS" id="PR00463">
    <property type="entry name" value="EP450I"/>
</dbReference>
<dbReference type="InterPro" id="IPR036396">
    <property type="entry name" value="Cyt_P450_sf"/>
</dbReference>
<dbReference type="AlphaFoldDB" id="K5WJ56"/>
<evidence type="ECO:0000256" key="12">
    <source>
        <dbReference type="ARBA" id="ARBA00023136"/>
    </source>
</evidence>
<dbReference type="PANTHER" id="PTHR46300">
    <property type="entry name" value="P450, PUTATIVE (EUROFUNG)-RELATED-RELATED"/>
    <property type="match status" value="1"/>
</dbReference>
<dbReference type="HOGENOM" id="CLU_001570_20_0_1"/>
<gene>
    <name evidence="14" type="ORF">PHACADRAFT_181407</name>
</gene>
<dbReference type="PANTHER" id="PTHR46300:SF7">
    <property type="entry name" value="P450, PUTATIVE (EUROFUNG)-RELATED"/>
    <property type="match status" value="1"/>
</dbReference>
<evidence type="ECO:0000256" key="11">
    <source>
        <dbReference type="ARBA" id="ARBA00023033"/>
    </source>
</evidence>
<evidence type="ECO:0000256" key="10">
    <source>
        <dbReference type="ARBA" id="ARBA00023004"/>
    </source>
</evidence>
<evidence type="ECO:0000256" key="13">
    <source>
        <dbReference type="SAM" id="Phobius"/>
    </source>
</evidence>
<sequence>MLAAVGEPFEFAKQQMTLPFPTWTAGTAISSFVSRNLEDGDGLPDHEDTVKYAAMSLYTGGSDTTASALTSFFLAMTLYPEVQCRAQAELDAVIGTDRLPNFEDRDRLPYINALRYEILRWMPVGPLAVPHRLMEDDVYDGYFLPKGAIVSGISWRILHDPKCYHDPMEFKPERFLASDSKEPELDPSKFAFGYGRRSTIRLLILLCTGSSALCSICLGILVAEATMFITIASTLAMFNIASVVENGRPVLPPFQQTSGIIT</sequence>
<evidence type="ECO:0000256" key="5">
    <source>
        <dbReference type="ARBA" id="ARBA00022617"/>
    </source>
</evidence>
<evidence type="ECO:0000256" key="8">
    <source>
        <dbReference type="ARBA" id="ARBA00022989"/>
    </source>
</evidence>
<keyword evidence="8 13" id="KW-1133">Transmembrane helix</keyword>
<comment type="subcellular location">
    <subcellularLocation>
        <location evidence="2">Membrane</location>
        <topology evidence="2">Single-pass membrane protein</topology>
    </subcellularLocation>
</comment>
<keyword evidence="15" id="KW-1185">Reference proteome</keyword>
<evidence type="ECO:0000256" key="2">
    <source>
        <dbReference type="ARBA" id="ARBA00004167"/>
    </source>
</evidence>
<dbReference type="InterPro" id="IPR050364">
    <property type="entry name" value="Cytochrome_P450_fung"/>
</dbReference>
<keyword evidence="10" id="KW-0408">Iron</keyword>
<dbReference type="InParanoid" id="K5WJ56"/>
<feature type="transmembrane region" description="Helical" evidence="13">
    <location>
        <begin position="202"/>
        <end position="221"/>
    </location>
</feature>
<dbReference type="GO" id="GO:0016705">
    <property type="term" value="F:oxidoreductase activity, acting on paired donors, with incorporation or reduction of molecular oxygen"/>
    <property type="evidence" value="ECO:0007669"/>
    <property type="project" value="InterPro"/>
</dbReference>
<dbReference type="Proteomes" id="UP000008370">
    <property type="component" value="Unassembled WGS sequence"/>
</dbReference>
<comment type="pathway">
    <text evidence="3">Secondary metabolite biosynthesis.</text>
</comment>
<dbReference type="GO" id="GO:0005506">
    <property type="term" value="F:iron ion binding"/>
    <property type="evidence" value="ECO:0007669"/>
    <property type="project" value="InterPro"/>
</dbReference>
<keyword evidence="9" id="KW-0560">Oxidoreductase</keyword>
<name>K5WJ56_PHACS</name>
<dbReference type="KEGG" id="pco:PHACADRAFT_181407"/>
<reference evidence="14 15" key="1">
    <citation type="journal article" date="2012" name="BMC Genomics">
        <title>Comparative genomics of the white-rot fungi, Phanerochaete carnosa and P. chrysosporium, to elucidate the genetic basis of the distinct wood types they colonize.</title>
        <authorList>
            <person name="Suzuki H."/>
            <person name="MacDonald J."/>
            <person name="Syed K."/>
            <person name="Salamov A."/>
            <person name="Hori C."/>
            <person name="Aerts A."/>
            <person name="Henrissat B."/>
            <person name="Wiebenga A."/>
            <person name="vanKuyk P.A."/>
            <person name="Barry K."/>
            <person name="Lindquist E."/>
            <person name="LaButti K."/>
            <person name="Lapidus A."/>
            <person name="Lucas S."/>
            <person name="Coutinho P."/>
            <person name="Gong Y."/>
            <person name="Samejima M."/>
            <person name="Mahadevan R."/>
            <person name="Abou-Zaid M."/>
            <person name="de Vries R.P."/>
            <person name="Igarashi K."/>
            <person name="Yadav J.S."/>
            <person name="Grigoriev I.V."/>
            <person name="Master E.R."/>
        </authorList>
    </citation>
    <scope>NUCLEOTIDE SEQUENCE [LARGE SCALE GENOMIC DNA]</scope>
    <source>
        <strain evidence="14 15">HHB-10118-sp</strain>
    </source>
</reference>
<dbReference type="SUPFAM" id="SSF48264">
    <property type="entry name" value="Cytochrome P450"/>
    <property type="match status" value="1"/>
</dbReference>
<dbReference type="Gene3D" id="1.10.630.10">
    <property type="entry name" value="Cytochrome P450"/>
    <property type="match status" value="1"/>
</dbReference>
<dbReference type="GeneID" id="18910015"/>
<comment type="cofactor">
    <cofactor evidence="1">
        <name>heme</name>
        <dbReference type="ChEBI" id="CHEBI:30413"/>
    </cofactor>
</comment>
<organism evidence="14 15">
    <name type="scientific">Phanerochaete carnosa (strain HHB-10118-sp)</name>
    <name type="common">White-rot fungus</name>
    <name type="synonym">Peniophora carnosa</name>
    <dbReference type="NCBI Taxonomy" id="650164"/>
    <lineage>
        <taxon>Eukaryota</taxon>
        <taxon>Fungi</taxon>
        <taxon>Dikarya</taxon>
        <taxon>Basidiomycota</taxon>
        <taxon>Agaricomycotina</taxon>
        <taxon>Agaricomycetes</taxon>
        <taxon>Polyporales</taxon>
        <taxon>Phanerochaetaceae</taxon>
        <taxon>Phanerochaete</taxon>
    </lineage>
</organism>
<keyword evidence="7" id="KW-0479">Metal-binding</keyword>
<dbReference type="InterPro" id="IPR001128">
    <property type="entry name" value="Cyt_P450"/>
</dbReference>
<dbReference type="GO" id="GO:0020037">
    <property type="term" value="F:heme binding"/>
    <property type="evidence" value="ECO:0007669"/>
    <property type="project" value="InterPro"/>
</dbReference>